<gene>
    <name evidence="1" type="ORF">YC6258_03156</name>
</gene>
<protein>
    <submittedName>
        <fullName evidence="1">Uncharacterized protein</fullName>
    </submittedName>
</protein>
<evidence type="ECO:0000313" key="1">
    <source>
        <dbReference type="EMBL" id="AJQ95192.1"/>
    </source>
</evidence>
<dbReference type="Proteomes" id="UP000032266">
    <property type="component" value="Chromosome"/>
</dbReference>
<evidence type="ECO:0000313" key="2">
    <source>
        <dbReference type="Proteomes" id="UP000032266"/>
    </source>
</evidence>
<name>A0A0C5VKH6_9GAMM</name>
<reference evidence="1 2" key="1">
    <citation type="submission" date="2014-01" db="EMBL/GenBank/DDBJ databases">
        <title>Full genme sequencing of cellulolytic bacterium Gynuella sunshinyii YC6258T gen. nov., sp. nov.</title>
        <authorList>
            <person name="Khan H."/>
            <person name="Chung E.J."/>
            <person name="Chung Y.R."/>
        </authorList>
    </citation>
    <scope>NUCLEOTIDE SEQUENCE [LARGE SCALE GENOMIC DNA]</scope>
    <source>
        <strain evidence="1 2">YC6258</strain>
    </source>
</reference>
<dbReference type="AlphaFoldDB" id="A0A0C5VKH6"/>
<dbReference type="EMBL" id="CP007142">
    <property type="protein sequence ID" value="AJQ95192.1"/>
    <property type="molecule type" value="Genomic_DNA"/>
</dbReference>
<dbReference type="KEGG" id="gsn:YC6258_03156"/>
<accession>A0A0C5VKH6</accession>
<keyword evidence="2" id="KW-1185">Reference proteome</keyword>
<sequence>MGTGDELYAWSQQHVIADSYGCRIQKDTIKIGIETIADMNVTSIIKLDAGLQVTLGPKGCH</sequence>
<proteinExistence type="predicted"/>
<organism evidence="1 2">
    <name type="scientific">Gynuella sunshinyii YC6258</name>
    <dbReference type="NCBI Taxonomy" id="1445510"/>
    <lineage>
        <taxon>Bacteria</taxon>
        <taxon>Pseudomonadati</taxon>
        <taxon>Pseudomonadota</taxon>
        <taxon>Gammaproteobacteria</taxon>
        <taxon>Oceanospirillales</taxon>
        <taxon>Saccharospirillaceae</taxon>
        <taxon>Gynuella</taxon>
    </lineage>
</organism>
<dbReference type="HOGENOM" id="CLU_2916074_0_0_6"/>